<dbReference type="PANTHER" id="PTHR13412">
    <property type="entry name" value="T-CELL IMMUNOMODULATORY PROTEIN HOMOLOG"/>
    <property type="match status" value="1"/>
</dbReference>
<dbReference type="InterPro" id="IPR002172">
    <property type="entry name" value="LDrepeatLR_classA_rpt"/>
</dbReference>
<evidence type="ECO:0000256" key="1">
    <source>
        <dbReference type="ARBA" id="ARBA00004479"/>
    </source>
</evidence>
<gene>
    <name evidence="12" type="ORF">EOD39_6814</name>
</gene>
<dbReference type="PROSITE" id="PS50068">
    <property type="entry name" value="LDLRA_2"/>
    <property type="match status" value="1"/>
</dbReference>
<dbReference type="SMART" id="SM00192">
    <property type="entry name" value="LDLa"/>
    <property type="match status" value="1"/>
</dbReference>
<keyword evidence="13" id="KW-1185">Reference proteome</keyword>
<dbReference type="Pfam" id="PF23122">
    <property type="entry name" value="C2_ITFG1"/>
    <property type="match status" value="1"/>
</dbReference>
<dbReference type="Gene3D" id="2.60.120.290">
    <property type="entry name" value="Spermadhesin, CUB domain"/>
    <property type="match status" value="1"/>
</dbReference>
<dbReference type="SUPFAM" id="SSF69318">
    <property type="entry name" value="Integrin alpha N-terminal domain"/>
    <property type="match status" value="1"/>
</dbReference>
<dbReference type="InterPro" id="IPR036055">
    <property type="entry name" value="LDL_receptor-like_sf"/>
</dbReference>
<dbReference type="InterPro" id="IPR057089">
    <property type="entry name" value="C2_TIP"/>
</dbReference>
<dbReference type="Pfam" id="PF00057">
    <property type="entry name" value="Ldl_recept_a"/>
    <property type="match status" value="1"/>
</dbReference>
<reference evidence="12 13" key="1">
    <citation type="submission" date="2019-01" db="EMBL/GenBank/DDBJ databases">
        <title>Draft Genome and Complete Hox-Cluster Characterization of the Sterlet Sturgeon (Acipenser ruthenus).</title>
        <authorList>
            <person name="Wei Q."/>
        </authorList>
    </citation>
    <scope>NUCLEOTIDE SEQUENCE [LARGE SCALE GENOMIC DNA]</scope>
    <source>
        <strain evidence="12">WHYD16114868_AA</strain>
        <tissue evidence="12">Blood</tissue>
    </source>
</reference>
<evidence type="ECO:0000256" key="8">
    <source>
        <dbReference type="PROSITE-ProRule" id="PRU00059"/>
    </source>
</evidence>
<dbReference type="CDD" id="cd00112">
    <property type="entry name" value="LDLa"/>
    <property type="match status" value="1"/>
</dbReference>
<keyword evidence="4 10" id="KW-1133">Transmembrane helix</keyword>
<name>A0A444U8X2_ACIRT</name>
<dbReference type="InterPro" id="IPR028994">
    <property type="entry name" value="Integrin_alpha_N"/>
</dbReference>
<feature type="disulfide bond" evidence="9">
    <location>
        <begin position="655"/>
        <end position="673"/>
    </location>
</feature>
<dbReference type="Proteomes" id="UP000289886">
    <property type="component" value="Unassembled WGS sequence"/>
</dbReference>
<feature type="transmembrane region" description="Helical" evidence="10">
    <location>
        <begin position="368"/>
        <end position="394"/>
    </location>
</feature>
<proteinExistence type="inferred from homology"/>
<dbReference type="Pfam" id="PF00431">
    <property type="entry name" value="CUB"/>
    <property type="match status" value="1"/>
</dbReference>
<comment type="similarity">
    <text evidence="2">Belongs to the TIP family.</text>
</comment>
<evidence type="ECO:0000256" key="3">
    <source>
        <dbReference type="ARBA" id="ARBA00022692"/>
    </source>
</evidence>
<keyword evidence="3 10" id="KW-0812">Transmembrane</keyword>
<dbReference type="SUPFAM" id="SSF57424">
    <property type="entry name" value="LDL receptor-like module"/>
    <property type="match status" value="1"/>
</dbReference>
<evidence type="ECO:0000256" key="2">
    <source>
        <dbReference type="ARBA" id="ARBA00006496"/>
    </source>
</evidence>
<dbReference type="GO" id="GO:0005886">
    <property type="term" value="C:plasma membrane"/>
    <property type="evidence" value="ECO:0007669"/>
    <property type="project" value="TreeGrafter"/>
</dbReference>
<dbReference type="AlphaFoldDB" id="A0A444U8X2"/>
<dbReference type="SMART" id="SM00042">
    <property type="entry name" value="CUB"/>
    <property type="match status" value="1"/>
</dbReference>
<evidence type="ECO:0000259" key="11">
    <source>
        <dbReference type="PROSITE" id="PS01180"/>
    </source>
</evidence>
<evidence type="ECO:0000256" key="7">
    <source>
        <dbReference type="ARBA" id="ARBA00023180"/>
    </source>
</evidence>
<evidence type="ECO:0000256" key="10">
    <source>
        <dbReference type="SAM" id="Phobius"/>
    </source>
</evidence>
<dbReference type="InterPro" id="IPR035914">
    <property type="entry name" value="Sperma_CUB_dom_sf"/>
</dbReference>
<keyword evidence="6 9" id="KW-1015">Disulfide bond</keyword>
<keyword evidence="7" id="KW-0325">Glycoprotein</keyword>
<feature type="domain" description="CUB" evidence="11">
    <location>
        <begin position="458"/>
        <end position="572"/>
    </location>
</feature>
<evidence type="ECO:0000313" key="12">
    <source>
        <dbReference type="EMBL" id="RXM31608.1"/>
    </source>
</evidence>
<feature type="disulfide bond" evidence="9">
    <location>
        <begin position="667"/>
        <end position="682"/>
    </location>
</feature>
<comment type="subcellular location">
    <subcellularLocation>
        <location evidence="1">Membrane</location>
        <topology evidence="1">Single-pass type I membrane protein</topology>
    </subcellularLocation>
</comment>
<comment type="caution">
    <text evidence="12">The sequence shown here is derived from an EMBL/GenBank/DDBJ whole genome shotgun (WGS) entry which is preliminary data.</text>
</comment>
<organism evidence="12 13">
    <name type="scientific">Acipenser ruthenus</name>
    <name type="common">Sterlet sturgeon</name>
    <dbReference type="NCBI Taxonomy" id="7906"/>
    <lineage>
        <taxon>Eukaryota</taxon>
        <taxon>Metazoa</taxon>
        <taxon>Chordata</taxon>
        <taxon>Craniata</taxon>
        <taxon>Vertebrata</taxon>
        <taxon>Euteleostomi</taxon>
        <taxon>Actinopterygii</taxon>
        <taxon>Chondrostei</taxon>
        <taxon>Acipenseriformes</taxon>
        <taxon>Acipenseridae</taxon>
        <taxon>Acipenser</taxon>
    </lineage>
</organism>
<evidence type="ECO:0000256" key="4">
    <source>
        <dbReference type="ARBA" id="ARBA00022989"/>
    </source>
</evidence>
<dbReference type="PROSITE" id="PS01209">
    <property type="entry name" value="LDLRA_1"/>
    <property type="match status" value="1"/>
</dbReference>
<dbReference type="InterPro" id="IPR024881">
    <property type="entry name" value="Tip"/>
</dbReference>
<dbReference type="EMBL" id="SCEB01215043">
    <property type="protein sequence ID" value="RXM31608.1"/>
    <property type="molecule type" value="Genomic_DNA"/>
</dbReference>
<protein>
    <submittedName>
        <fullName evidence="12">Neuropilin and tolloid-like protein 2</fullName>
    </submittedName>
</protein>
<dbReference type="SUPFAM" id="SSF49854">
    <property type="entry name" value="Spermadhesin, CUB domain"/>
    <property type="match status" value="2"/>
</dbReference>
<dbReference type="InterPro" id="IPR000859">
    <property type="entry name" value="CUB_dom"/>
</dbReference>
<dbReference type="FunFam" id="2.60.120.290:FF:000013">
    <property type="entry name" value="Membrane frizzled-related protein"/>
    <property type="match status" value="1"/>
</dbReference>
<comment type="caution">
    <text evidence="8">Lacks conserved residue(s) required for the propagation of feature annotation.</text>
</comment>
<feature type="disulfide bond" evidence="9">
    <location>
        <begin position="648"/>
        <end position="660"/>
    </location>
</feature>
<evidence type="ECO:0000256" key="9">
    <source>
        <dbReference type="PROSITE-ProRule" id="PRU00124"/>
    </source>
</evidence>
<sequence>MEGLFNYLCFKQEEQKHVVTNLSWQKALDTDAKIHIPHSHAFIDVNKDFTADVFLTTESISGVPQVQAWINKHDRNFSKDTSLLKIPHNVMKTCQSAFSDFDGDGFQDHLLPVCEDDGCQKSAIYLNKPGTEEWIPILTDFQKKDTLWGFVPLETSALHSPITLHLGDYNMDGFPDALAILWNTSGRGAGRMFRVFWELSDLSQITDAVMATFFDIYEDEILDLMELSKGPQNELTIHALKNNFEADAYFVNVIVLSGLCSNDCPRKPFGVNQPGPYVMYTSVDSNGYLKNASAGQLSQSAHFALQLPYTVLGLGRSANFLDHLYVGIPRPPGEKAIRKQEWTAIIPNSQLIVIPYPHNNPHSWSAKLYLVLLTAIALIAMCVFILTITGILHCRRRKRTTGRNARKLTDSISMPCENHQSPIMAVYPLLEQGPSVTYVNGMDEVQNVGAKLKPGPQCGTWIRNHNGGLFTSPNYPDTYPPNKECVYILEAAPRQRIELSFDDPYYVEPSFECRFDHLEIRDGPFGFSPLINRYCGPKSPGLVRSTGRFMWIKFTTDEELEGLGFRVTYAFVPDPDFTYLGGILNPIPADCQFELSGADGVIRSGQVEEDDKIKPGQAVDCIWTVRAPPKAKQNLHFYLLHPNQQAPCSGNTFFCHSNMCINSSLVCNGVQNCVYPWDENHCKEKKTNGLFHQITKTHGTIIGVSSGIVLVLLIISILVQVTQPRKKVLARKPAFNKSGFQEVFDPPHYELFSLRDKEISSDLADLSEELENYHKMRRSSTASRCIHDHHCGGQPSMVKESRTNLSSMELPYRNDFSQPQPMKTFNSTFKKSCYGYKQNHDCAEQVIEDRVMEEIPCEIYVRGSRNNDAVQRSMSIDF</sequence>
<keyword evidence="5 10" id="KW-0472">Membrane</keyword>
<evidence type="ECO:0000313" key="13">
    <source>
        <dbReference type="Proteomes" id="UP000289886"/>
    </source>
</evidence>
<accession>A0A444U8X2</accession>
<dbReference type="PANTHER" id="PTHR13412:SF0">
    <property type="entry name" value="T-CELL IMMUNOMODULATORY PROTEIN"/>
    <property type="match status" value="1"/>
</dbReference>
<dbReference type="Gene3D" id="4.10.400.10">
    <property type="entry name" value="Low-density Lipoprotein Receptor"/>
    <property type="match status" value="1"/>
</dbReference>
<feature type="disulfide bond" evidence="8">
    <location>
        <begin position="458"/>
        <end position="485"/>
    </location>
</feature>
<evidence type="ECO:0000256" key="5">
    <source>
        <dbReference type="ARBA" id="ARBA00023136"/>
    </source>
</evidence>
<dbReference type="CDD" id="cd00041">
    <property type="entry name" value="CUB"/>
    <property type="match status" value="1"/>
</dbReference>
<dbReference type="InterPro" id="IPR023415">
    <property type="entry name" value="LDLR_class-A_CS"/>
</dbReference>
<feature type="transmembrane region" description="Helical" evidence="10">
    <location>
        <begin position="700"/>
        <end position="719"/>
    </location>
</feature>
<dbReference type="PROSITE" id="PS01180">
    <property type="entry name" value="CUB"/>
    <property type="match status" value="1"/>
</dbReference>
<evidence type="ECO:0000256" key="6">
    <source>
        <dbReference type="ARBA" id="ARBA00023157"/>
    </source>
</evidence>